<organism evidence="2 3">
    <name type="scientific">Anaerosolibacter carboniphilus</name>
    <dbReference type="NCBI Taxonomy" id="1417629"/>
    <lineage>
        <taxon>Bacteria</taxon>
        <taxon>Bacillati</taxon>
        <taxon>Bacillota</taxon>
        <taxon>Clostridia</taxon>
        <taxon>Peptostreptococcales</taxon>
        <taxon>Thermotaleaceae</taxon>
        <taxon>Anaerosolibacter</taxon>
    </lineage>
</organism>
<name>A0A841KRK5_9FIRM</name>
<feature type="transmembrane region" description="Helical" evidence="1">
    <location>
        <begin position="38"/>
        <end position="60"/>
    </location>
</feature>
<sequence>MYFKHMSKKIEKIDRANYDTDKRNEEIRIAGGVSLKGFWISILIIGTAYYIIVPLIHNIFNLVSA</sequence>
<dbReference type="EMBL" id="JACHEN010000011">
    <property type="protein sequence ID" value="MBB6215991.1"/>
    <property type="molecule type" value="Genomic_DNA"/>
</dbReference>
<keyword evidence="1" id="KW-1133">Transmembrane helix</keyword>
<keyword evidence="1" id="KW-0472">Membrane</keyword>
<protein>
    <submittedName>
        <fullName evidence="2">Uncharacterized protein</fullName>
    </submittedName>
</protein>
<comment type="caution">
    <text evidence="2">The sequence shown here is derived from an EMBL/GenBank/DDBJ whole genome shotgun (WGS) entry which is preliminary data.</text>
</comment>
<reference evidence="2 3" key="1">
    <citation type="submission" date="2020-08" db="EMBL/GenBank/DDBJ databases">
        <title>Genomic Encyclopedia of Type Strains, Phase IV (KMG-IV): sequencing the most valuable type-strain genomes for metagenomic binning, comparative biology and taxonomic classification.</title>
        <authorList>
            <person name="Goeker M."/>
        </authorList>
    </citation>
    <scope>NUCLEOTIDE SEQUENCE [LARGE SCALE GENOMIC DNA]</scope>
    <source>
        <strain evidence="2 3">DSM 103526</strain>
    </source>
</reference>
<keyword evidence="1" id="KW-0812">Transmembrane</keyword>
<gene>
    <name evidence="2" type="ORF">HNQ80_002082</name>
</gene>
<evidence type="ECO:0000313" key="2">
    <source>
        <dbReference type="EMBL" id="MBB6215991.1"/>
    </source>
</evidence>
<accession>A0A841KRK5</accession>
<evidence type="ECO:0000313" key="3">
    <source>
        <dbReference type="Proteomes" id="UP000579281"/>
    </source>
</evidence>
<evidence type="ECO:0000256" key="1">
    <source>
        <dbReference type="SAM" id="Phobius"/>
    </source>
</evidence>
<proteinExistence type="predicted"/>
<keyword evidence="3" id="KW-1185">Reference proteome</keyword>
<dbReference type="AlphaFoldDB" id="A0A841KRK5"/>
<dbReference type="Proteomes" id="UP000579281">
    <property type="component" value="Unassembled WGS sequence"/>
</dbReference>